<name>A0A917HGM3_9SPHI</name>
<dbReference type="InterPro" id="IPR000182">
    <property type="entry name" value="GNAT_dom"/>
</dbReference>
<dbReference type="SUPFAM" id="SSF55729">
    <property type="entry name" value="Acyl-CoA N-acyltransferases (Nat)"/>
    <property type="match status" value="1"/>
</dbReference>
<gene>
    <name evidence="2" type="ORF">GCM10007415_08340</name>
</gene>
<dbReference type="Gene3D" id="3.40.630.30">
    <property type="match status" value="1"/>
</dbReference>
<evidence type="ECO:0000313" key="3">
    <source>
        <dbReference type="Proteomes" id="UP000660862"/>
    </source>
</evidence>
<evidence type="ECO:0000313" key="2">
    <source>
        <dbReference type="EMBL" id="GGG78612.1"/>
    </source>
</evidence>
<dbReference type="GO" id="GO:0016747">
    <property type="term" value="F:acyltransferase activity, transferring groups other than amino-acyl groups"/>
    <property type="evidence" value="ECO:0007669"/>
    <property type="project" value="InterPro"/>
</dbReference>
<keyword evidence="3" id="KW-1185">Reference proteome</keyword>
<reference evidence="2" key="2">
    <citation type="submission" date="2020-09" db="EMBL/GenBank/DDBJ databases">
        <authorList>
            <person name="Sun Q."/>
            <person name="Zhou Y."/>
        </authorList>
    </citation>
    <scope>NUCLEOTIDE SEQUENCE</scope>
    <source>
        <strain evidence="2">CGMCC 1.12195</strain>
    </source>
</reference>
<reference evidence="2" key="1">
    <citation type="journal article" date="2014" name="Int. J. Syst. Evol. Microbiol.">
        <title>Complete genome sequence of Corynebacterium casei LMG S-19264T (=DSM 44701T), isolated from a smear-ripened cheese.</title>
        <authorList>
            <consortium name="US DOE Joint Genome Institute (JGI-PGF)"/>
            <person name="Walter F."/>
            <person name="Albersmeier A."/>
            <person name="Kalinowski J."/>
            <person name="Ruckert C."/>
        </authorList>
    </citation>
    <scope>NUCLEOTIDE SEQUENCE</scope>
    <source>
        <strain evidence="2">CGMCC 1.12195</strain>
    </source>
</reference>
<dbReference type="PANTHER" id="PTHR43792">
    <property type="entry name" value="GNAT FAMILY, PUTATIVE (AFU_ORTHOLOGUE AFUA_3G00765)-RELATED-RELATED"/>
    <property type="match status" value="1"/>
</dbReference>
<organism evidence="2 3">
    <name type="scientific">Parapedobacter pyrenivorans</name>
    <dbReference type="NCBI Taxonomy" id="1305674"/>
    <lineage>
        <taxon>Bacteria</taxon>
        <taxon>Pseudomonadati</taxon>
        <taxon>Bacteroidota</taxon>
        <taxon>Sphingobacteriia</taxon>
        <taxon>Sphingobacteriales</taxon>
        <taxon>Sphingobacteriaceae</taxon>
        <taxon>Parapedobacter</taxon>
    </lineage>
</organism>
<comment type="caution">
    <text evidence="2">The sequence shown here is derived from an EMBL/GenBank/DDBJ whole genome shotgun (WGS) entry which is preliminary data.</text>
</comment>
<feature type="domain" description="N-acetyltransferase" evidence="1">
    <location>
        <begin position="8"/>
        <end position="148"/>
    </location>
</feature>
<dbReference type="Proteomes" id="UP000660862">
    <property type="component" value="Unassembled WGS sequence"/>
</dbReference>
<protein>
    <recommendedName>
        <fullName evidence="1">N-acetyltransferase domain-containing protein</fullName>
    </recommendedName>
</protein>
<dbReference type="Pfam" id="PF13302">
    <property type="entry name" value="Acetyltransf_3"/>
    <property type="match status" value="1"/>
</dbReference>
<dbReference type="AlphaFoldDB" id="A0A917HGM3"/>
<evidence type="ECO:0000259" key="1">
    <source>
        <dbReference type="Pfam" id="PF13302"/>
    </source>
</evidence>
<sequence length="170" mass="19982">MFERMKHRIGFEKYQLEDLADYYNLVKDDRVMKYITGKGMSETEARAMFDHFLKINQLDYSLGYFKVFDSEQRIHIGECKLVNYTKDASVFEMGYLLMEQFWKKGYGTEICEHMLALATAIDPYKDVIGIIDPANTASRKLLEKFGFKSFFIGTEDRLPTEKFILKRSKS</sequence>
<accession>A0A917HGM3</accession>
<proteinExistence type="predicted"/>
<dbReference type="InterPro" id="IPR016181">
    <property type="entry name" value="Acyl_CoA_acyltransferase"/>
</dbReference>
<dbReference type="InterPro" id="IPR051531">
    <property type="entry name" value="N-acetyltransferase"/>
</dbReference>
<dbReference type="PANTHER" id="PTHR43792:SF1">
    <property type="entry name" value="N-ACETYLTRANSFERASE DOMAIN-CONTAINING PROTEIN"/>
    <property type="match status" value="1"/>
</dbReference>
<dbReference type="EMBL" id="BMER01000001">
    <property type="protein sequence ID" value="GGG78612.1"/>
    <property type="molecule type" value="Genomic_DNA"/>
</dbReference>